<gene>
    <name evidence="1" type="ORF">RDWZM_010530</name>
</gene>
<dbReference type="PANTHER" id="PTHR28633:SF1">
    <property type="entry name" value="BLOC-2 COMPLEX MEMBER HPS3"/>
    <property type="match status" value="1"/>
</dbReference>
<dbReference type="GO" id="GO:0005737">
    <property type="term" value="C:cytoplasm"/>
    <property type="evidence" value="ECO:0007669"/>
    <property type="project" value="TreeGrafter"/>
</dbReference>
<sequence>MMEPFHHQQEQHAALMDPLRFYHFASQNVLLTKQTPSHMGMADDDRVWILYEKSKTIEIYRYGNVANMEIDQNGNEMKDNLIPKADEYHLERVLNISPDDHNIVQCIYCPLLPDFFALLTNEHVRIYTNYEVPNQTLFFRTSGQLIATLSGNRLWERPHPMENVTAQFNVIAFPATLKANNIDCCPVKGNLVVSQPTDRSVLIYQCTRCVLPFESHSPVSIDFVHITTVFIEDGFVPTLVKLSLNYLAMMCPDHFTLIQLLLRSDFTASKHKHCYEYATDCTLVDAQTMSQVHYSRLFDIVAFSPSRNMVKSPFPKVVNGHAERVWGPCDNKIGCTFVVSDYEEEMEKSTGPYNLLFCQQFIHKTVGGSISYDCQLLPYQDRDGQTYAHGLFIQHENSIEAYLVDLRRSKQHLIPISSIKLVGNIKHFCVNLRQDTIHILTDTSELETYCSHLLSLLVSDRAESLVPSNRSTIEMHLMSECRFFNLQSTFSSNNSILLTSGPSGMEEMYDSRTAYVLRRPSFDLLQADVLSGIDDLRSISMEADPRTDHRMHQMYRQLYSLSRVVHRHPLWSLHSRANGGEHAERVERFHRQVREQIQEIIELKVKCNHLGCWANLAIDSPSGDINLNKAL</sequence>
<organism evidence="1 2">
    <name type="scientific">Blomia tropicalis</name>
    <name type="common">Mite</name>
    <dbReference type="NCBI Taxonomy" id="40697"/>
    <lineage>
        <taxon>Eukaryota</taxon>
        <taxon>Metazoa</taxon>
        <taxon>Ecdysozoa</taxon>
        <taxon>Arthropoda</taxon>
        <taxon>Chelicerata</taxon>
        <taxon>Arachnida</taxon>
        <taxon>Acari</taxon>
        <taxon>Acariformes</taxon>
        <taxon>Sarcoptiformes</taxon>
        <taxon>Astigmata</taxon>
        <taxon>Glycyphagoidea</taxon>
        <taxon>Echimyopodidae</taxon>
        <taxon>Blomia</taxon>
    </lineage>
</organism>
<dbReference type="InterPro" id="IPR017216">
    <property type="entry name" value="HPS3"/>
</dbReference>
<comment type="caution">
    <text evidence="1">The sequence shown here is derived from an EMBL/GenBank/DDBJ whole genome shotgun (WGS) entry which is preliminary data.</text>
</comment>
<proteinExistence type="predicted"/>
<dbReference type="AlphaFoldDB" id="A0A9Q0LYN8"/>
<dbReference type="Proteomes" id="UP001142055">
    <property type="component" value="Chromosome 4"/>
</dbReference>
<protein>
    <submittedName>
        <fullName evidence="1">Uncharacterized protein</fullName>
    </submittedName>
</protein>
<evidence type="ECO:0000313" key="1">
    <source>
        <dbReference type="EMBL" id="KAJ6216030.1"/>
    </source>
</evidence>
<accession>A0A9Q0LYN8</accession>
<evidence type="ECO:0000313" key="2">
    <source>
        <dbReference type="Proteomes" id="UP001142055"/>
    </source>
</evidence>
<name>A0A9Q0LYN8_BLOTA</name>
<dbReference type="OrthoDB" id="10679662at2759"/>
<dbReference type="EMBL" id="JAPWDV010000004">
    <property type="protein sequence ID" value="KAJ6216030.1"/>
    <property type="molecule type" value="Genomic_DNA"/>
</dbReference>
<dbReference type="PANTHER" id="PTHR28633">
    <property type="entry name" value="HERMANSKY-PUDLAK SYNDROME 3 PROTEIN"/>
    <property type="match status" value="1"/>
</dbReference>
<reference evidence="1" key="1">
    <citation type="submission" date="2022-12" db="EMBL/GenBank/DDBJ databases">
        <title>Genome assemblies of Blomia tropicalis.</title>
        <authorList>
            <person name="Cui Y."/>
        </authorList>
    </citation>
    <scope>NUCLEOTIDE SEQUENCE</scope>
    <source>
        <tissue evidence="1">Adult mites</tissue>
    </source>
</reference>
<keyword evidence="2" id="KW-1185">Reference proteome</keyword>